<comment type="caution">
    <text evidence="2">The sequence shown here is derived from an EMBL/GenBank/DDBJ whole genome shotgun (WGS) entry which is preliminary data.</text>
</comment>
<protein>
    <submittedName>
        <fullName evidence="2">Uncharacterized protein</fullName>
    </submittedName>
</protein>
<keyword evidence="1" id="KW-0472">Membrane</keyword>
<evidence type="ECO:0000256" key="1">
    <source>
        <dbReference type="SAM" id="Phobius"/>
    </source>
</evidence>
<proteinExistence type="predicted"/>
<evidence type="ECO:0000313" key="2">
    <source>
        <dbReference type="EMBL" id="OGF99662.1"/>
    </source>
</evidence>
<evidence type="ECO:0000313" key="3">
    <source>
        <dbReference type="Proteomes" id="UP000178230"/>
    </source>
</evidence>
<reference evidence="2 3" key="1">
    <citation type="journal article" date="2016" name="Nat. Commun.">
        <title>Thousands of microbial genomes shed light on interconnected biogeochemical processes in an aquifer system.</title>
        <authorList>
            <person name="Anantharaman K."/>
            <person name="Brown C.T."/>
            <person name="Hug L.A."/>
            <person name="Sharon I."/>
            <person name="Castelle C.J."/>
            <person name="Probst A.J."/>
            <person name="Thomas B.C."/>
            <person name="Singh A."/>
            <person name="Wilkins M.J."/>
            <person name="Karaoz U."/>
            <person name="Brodie E.L."/>
            <person name="Williams K.H."/>
            <person name="Hubbard S.S."/>
            <person name="Banfield J.F."/>
        </authorList>
    </citation>
    <scope>NUCLEOTIDE SEQUENCE [LARGE SCALE GENOMIC DNA]</scope>
</reference>
<dbReference type="AlphaFoldDB" id="A0A1F5YHX6"/>
<gene>
    <name evidence="2" type="ORF">A2Y99_01335</name>
</gene>
<name>A0A1F5YHX6_9BACT</name>
<dbReference type="EMBL" id="MFIY01000045">
    <property type="protein sequence ID" value="OGF99662.1"/>
    <property type="molecule type" value="Genomic_DNA"/>
</dbReference>
<keyword evidence="1" id="KW-0812">Transmembrane</keyword>
<keyword evidence="1" id="KW-1133">Transmembrane helix</keyword>
<accession>A0A1F5YHX6</accession>
<dbReference type="Proteomes" id="UP000178230">
    <property type="component" value="Unassembled WGS sequence"/>
</dbReference>
<sequence>MKKNQLIIGGLIIAAFAVFLLFLINRKKTVTTSGTVPGNTTTEKSTQTDTEGFTGKLKQAILRNIPMKCIWKKDENFSAVGYLKSQKYYGEIINQGKKGYVILKDKCMWTWNENNKQGVKMCFEKDIWEDQKNVPQDDYYCVPGTVSDSMFNPPGDINFLDIDKQMEGLQK</sequence>
<feature type="transmembrane region" description="Helical" evidence="1">
    <location>
        <begin position="6"/>
        <end position="24"/>
    </location>
</feature>
<organism evidence="2 3">
    <name type="scientific">Candidatus Gottesmanbacteria bacterium RBG_13_37_7</name>
    <dbReference type="NCBI Taxonomy" id="1798369"/>
    <lineage>
        <taxon>Bacteria</taxon>
        <taxon>Candidatus Gottesmaniibacteriota</taxon>
    </lineage>
</organism>